<dbReference type="RefSeq" id="XP_041293072.1">
    <property type="nucleotide sequence ID" value="XM_041437312.1"/>
</dbReference>
<sequence>MIMSAAVLVGIVKAQTNTCAQNSMYECGQLAGFNGGMPFLFYCNIDNTVEVIKMCTCIECCHVINGGVGHSGSVHCT</sequence>
<accession>A0A9P7F789</accession>
<proteinExistence type="predicted"/>
<evidence type="ECO:0000313" key="1">
    <source>
        <dbReference type="EMBL" id="KAG2108702.1"/>
    </source>
</evidence>
<protein>
    <submittedName>
        <fullName evidence="1">Uncharacterized protein</fullName>
    </submittedName>
</protein>
<dbReference type="AlphaFoldDB" id="A0A9P7F789"/>
<dbReference type="Proteomes" id="UP000823399">
    <property type="component" value="Unassembled WGS sequence"/>
</dbReference>
<name>A0A9P7F789_9AGAM</name>
<reference evidence="1" key="1">
    <citation type="journal article" date="2020" name="New Phytol.">
        <title>Comparative genomics reveals dynamic genome evolution in host specialist ectomycorrhizal fungi.</title>
        <authorList>
            <person name="Lofgren L.A."/>
            <person name="Nguyen N.H."/>
            <person name="Vilgalys R."/>
            <person name="Ruytinx J."/>
            <person name="Liao H.L."/>
            <person name="Branco S."/>
            <person name="Kuo A."/>
            <person name="LaButti K."/>
            <person name="Lipzen A."/>
            <person name="Andreopoulos W."/>
            <person name="Pangilinan J."/>
            <person name="Riley R."/>
            <person name="Hundley H."/>
            <person name="Na H."/>
            <person name="Barry K."/>
            <person name="Grigoriev I.V."/>
            <person name="Stajich J.E."/>
            <person name="Kennedy P.G."/>
        </authorList>
    </citation>
    <scope>NUCLEOTIDE SEQUENCE</scope>
    <source>
        <strain evidence="1">FC423</strain>
    </source>
</reference>
<keyword evidence="2" id="KW-1185">Reference proteome</keyword>
<gene>
    <name evidence="1" type="ORF">F5147DRAFT_694513</name>
</gene>
<comment type="caution">
    <text evidence="1">The sequence shown here is derived from an EMBL/GenBank/DDBJ whole genome shotgun (WGS) entry which is preliminary data.</text>
</comment>
<dbReference type="OrthoDB" id="2612605at2759"/>
<organism evidence="1 2">
    <name type="scientific">Suillus discolor</name>
    <dbReference type="NCBI Taxonomy" id="1912936"/>
    <lineage>
        <taxon>Eukaryota</taxon>
        <taxon>Fungi</taxon>
        <taxon>Dikarya</taxon>
        <taxon>Basidiomycota</taxon>
        <taxon>Agaricomycotina</taxon>
        <taxon>Agaricomycetes</taxon>
        <taxon>Agaricomycetidae</taxon>
        <taxon>Boletales</taxon>
        <taxon>Suillineae</taxon>
        <taxon>Suillaceae</taxon>
        <taxon>Suillus</taxon>
    </lineage>
</organism>
<dbReference type="EMBL" id="JABBWM010000026">
    <property type="protein sequence ID" value="KAG2108702.1"/>
    <property type="molecule type" value="Genomic_DNA"/>
</dbReference>
<dbReference type="GeneID" id="64699571"/>
<evidence type="ECO:0000313" key="2">
    <source>
        <dbReference type="Proteomes" id="UP000823399"/>
    </source>
</evidence>